<dbReference type="InterPro" id="IPR050319">
    <property type="entry name" value="ABC_transp_ATP-bind"/>
</dbReference>
<dbReference type="GO" id="GO:0005524">
    <property type="term" value="F:ATP binding"/>
    <property type="evidence" value="ECO:0007669"/>
    <property type="project" value="UniProtKB-KW"/>
</dbReference>
<accession>A0ABM6RNX9</accession>
<dbReference type="PANTHER" id="PTHR43776">
    <property type="entry name" value="TRANSPORT ATP-BINDING PROTEIN"/>
    <property type="match status" value="1"/>
</dbReference>
<dbReference type="SMART" id="SM00382">
    <property type="entry name" value="AAA"/>
    <property type="match status" value="1"/>
</dbReference>
<dbReference type="Pfam" id="PF08352">
    <property type="entry name" value="oligo_HPY"/>
    <property type="match status" value="1"/>
</dbReference>
<sequence>MSLEPLAAAPLVTVEHLVVRFPLRGGRQFIRPVDDVSFTIGSGEVLALVGESGSGKTTIGRTLLRILEPSFGRISVAGTDVSHIKGRELTAYRRQAQMIFQDPFASLNPVKTVENHLVFPIRKHQGGNKESVDQLIDDLLERVGLTPVNETRKKFPHELSGGQRQRLAIARALAVQPQFLVADEPISMLDVSIRAGILQLLGQLKRDFHLSFLYVTHDLASARYFGDRIMVLYAGKIMESAPSRDLIRNPLHPYTKLLLAATPGSSTRHRLPEKDNQPPDLSEARVGCPFAPRCLSATTECTNSMPPMTVVAPERSVACYHPDALISVKPLP</sequence>
<evidence type="ECO:0000256" key="3">
    <source>
        <dbReference type="ARBA" id="ARBA00022840"/>
    </source>
</evidence>
<dbReference type="NCBIfam" id="TIGR01727">
    <property type="entry name" value="oligo_HPY"/>
    <property type="match status" value="1"/>
</dbReference>
<dbReference type="Pfam" id="PF00005">
    <property type="entry name" value="ABC_tran"/>
    <property type="match status" value="1"/>
</dbReference>
<evidence type="ECO:0000256" key="1">
    <source>
        <dbReference type="ARBA" id="ARBA00022448"/>
    </source>
</evidence>
<dbReference type="Gene3D" id="3.40.50.300">
    <property type="entry name" value="P-loop containing nucleotide triphosphate hydrolases"/>
    <property type="match status" value="1"/>
</dbReference>
<evidence type="ECO:0000313" key="6">
    <source>
        <dbReference type="EMBL" id="AUW93078.1"/>
    </source>
</evidence>
<dbReference type="Proteomes" id="UP000325292">
    <property type="component" value="Chromosome"/>
</dbReference>
<reference evidence="6 7" key="1">
    <citation type="journal article" date="2019" name="Sci. Rep.">
        <title>Sulfobacillus thermotolerans: new insights into resistance and metabolic capacities of acidophilic chemolithotrophs.</title>
        <authorList>
            <person name="Panyushkina A.E."/>
            <person name="Babenko V.V."/>
            <person name="Nikitina A.S."/>
            <person name="Selezneva O.V."/>
            <person name="Tsaplina I.A."/>
            <person name="Letarova M.A."/>
            <person name="Kostryukova E.S."/>
            <person name="Letarov A.V."/>
        </authorList>
    </citation>
    <scope>NUCLEOTIDE SEQUENCE [LARGE SCALE GENOMIC DNA]</scope>
    <source>
        <strain evidence="6 7">Kr1</strain>
    </source>
</reference>
<dbReference type="CDD" id="cd03257">
    <property type="entry name" value="ABC_NikE_OppD_transporters"/>
    <property type="match status" value="1"/>
</dbReference>
<dbReference type="InterPro" id="IPR017871">
    <property type="entry name" value="ABC_transporter-like_CS"/>
</dbReference>
<keyword evidence="2" id="KW-0547">Nucleotide-binding</keyword>
<dbReference type="InterPro" id="IPR003593">
    <property type="entry name" value="AAA+_ATPase"/>
</dbReference>
<dbReference type="EMBL" id="CP019454">
    <property type="protein sequence ID" value="AUW93078.1"/>
    <property type="molecule type" value="Genomic_DNA"/>
</dbReference>
<dbReference type="PROSITE" id="PS00211">
    <property type="entry name" value="ABC_TRANSPORTER_1"/>
    <property type="match status" value="1"/>
</dbReference>
<evidence type="ECO:0000256" key="4">
    <source>
        <dbReference type="SAM" id="MobiDB-lite"/>
    </source>
</evidence>
<dbReference type="InterPro" id="IPR003439">
    <property type="entry name" value="ABC_transporter-like_ATP-bd"/>
</dbReference>
<keyword evidence="3 6" id="KW-0067">ATP-binding</keyword>
<dbReference type="PANTHER" id="PTHR43776:SF8">
    <property type="entry name" value="ABC TRANSPORTER, ATP-BINDING PROTEIN"/>
    <property type="match status" value="1"/>
</dbReference>
<dbReference type="PROSITE" id="PS50893">
    <property type="entry name" value="ABC_TRANSPORTER_2"/>
    <property type="match status" value="1"/>
</dbReference>
<keyword evidence="1" id="KW-0813">Transport</keyword>
<evidence type="ECO:0000259" key="5">
    <source>
        <dbReference type="PROSITE" id="PS50893"/>
    </source>
</evidence>
<feature type="region of interest" description="Disordered" evidence="4">
    <location>
        <begin position="263"/>
        <end position="282"/>
    </location>
</feature>
<dbReference type="InterPro" id="IPR013563">
    <property type="entry name" value="Oligopep_ABC_C"/>
</dbReference>
<organism evidence="6 7">
    <name type="scientific">Sulfobacillus thermotolerans</name>
    <dbReference type="NCBI Taxonomy" id="338644"/>
    <lineage>
        <taxon>Bacteria</taxon>
        <taxon>Bacillati</taxon>
        <taxon>Bacillota</taxon>
        <taxon>Clostridia</taxon>
        <taxon>Eubacteriales</taxon>
        <taxon>Clostridiales Family XVII. Incertae Sedis</taxon>
        <taxon>Sulfobacillus</taxon>
    </lineage>
</organism>
<evidence type="ECO:0000256" key="2">
    <source>
        <dbReference type="ARBA" id="ARBA00022741"/>
    </source>
</evidence>
<proteinExistence type="predicted"/>
<feature type="domain" description="ABC transporter" evidence="5">
    <location>
        <begin position="12"/>
        <end position="259"/>
    </location>
</feature>
<keyword evidence="7" id="KW-1185">Reference proteome</keyword>
<protein>
    <submittedName>
        <fullName evidence="6">Dipeptide/oligopeptide/nickel ABC transporter ATP-binding protein</fullName>
    </submittedName>
</protein>
<dbReference type="SUPFAM" id="SSF52540">
    <property type="entry name" value="P-loop containing nucleoside triphosphate hydrolases"/>
    <property type="match status" value="1"/>
</dbReference>
<dbReference type="InterPro" id="IPR027417">
    <property type="entry name" value="P-loop_NTPase"/>
</dbReference>
<name>A0ABM6RNX9_9FIRM</name>
<gene>
    <name evidence="6" type="ORF">BXT84_03200</name>
</gene>
<evidence type="ECO:0000313" key="7">
    <source>
        <dbReference type="Proteomes" id="UP000325292"/>
    </source>
</evidence>